<reference evidence="8" key="1">
    <citation type="submission" date="2018-02" db="EMBL/GenBank/DDBJ databases">
        <authorList>
            <person name="Seth-Smith MB H."/>
            <person name="Seth-Smith H."/>
        </authorList>
    </citation>
    <scope>NUCLEOTIDE SEQUENCE [LARGE SCALE GENOMIC DNA]</scope>
</reference>
<dbReference type="Pfam" id="PF04138">
    <property type="entry name" value="GtrA_DPMS_TM"/>
    <property type="match status" value="1"/>
</dbReference>
<feature type="domain" description="GtrA/DPMS transmembrane" evidence="6">
    <location>
        <begin position="46"/>
        <end position="144"/>
    </location>
</feature>
<keyword evidence="8" id="KW-1185">Reference proteome</keyword>
<evidence type="ECO:0000256" key="5">
    <source>
        <dbReference type="SAM" id="Phobius"/>
    </source>
</evidence>
<organism evidence="7 8">
    <name type="scientific">Mycobacterium basiliense</name>
    <dbReference type="NCBI Taxonomy" id="2094119"/>
    <lineage>
        <taxon>Bacteria</taxon>
        <taxon>Bacillati</taxon>
        <taxon>Actinomycetota</taxon>
        <taxon>Actinomycetes</taxon>
        <taxon>Mycobacteriales</taxon>
        <taxon>Mycobacteriaceae</taxon>
        <taxon>Mycobacterium</taxon>
    </lineage>
</organism>
<feature type="transmembrane region" description="Helical" evidence="5">
    <location>
        <begin position="116"/>
        <end position="139"/>
    </location>
</feature>
<dbReference type="RefSeq" id="WP_158016621.1">
    <property type="nucleotide sequence ID" value="NZ_CBCSKE010000001.1"/>
</dbReference>
<dbReference type="GO" id="GO:0000271">
    <property type="term" value="P:polysaccharide biosynthetic process"/>
    <property type="evidence" value="ECO:0007669"/>
    <property type="project" value="InterPro"/>
</dbReference>
<keyword evidence="4 5" id="KW-0472">Membrane</keyword>
<keyword evidence="3 5" id="KW-1133">Transmembrane helix</keyword>
<feature type="transmembrane region" description="Helical" evidence="5">
    <location>
        <begin position="84"/>
        <end position="104"/>
    </location>
</feature>
<sequence length="163" mass="17997">MGLAGGLSVHTSSETTRRKLRYGAVALVFLPIGQGLIQVLGPWLNNYTLASLLAAGLATIPNFFANRHFVWRATSDGDLRRQVLLFWTMVMLAVLLATGFTYLVEGAMAARPAPAHGLAVFFAQLLGFGVVWVGRFLILDRWLFKFDERPAEHAFMAFGEIRA</sequence>
<dbReference type="GO" id="GO:0016020">
    <property type="term" value="C:membrane"/>
    <property type="evidence" value="ECO:0007669"/>
    <property type="project" value="UniProtKB-SubCell"/>
</dbReference>
<evidence type="ECO:0000259" key="6">
    <source>
        <dbReference type="Pfam" id="PF04138"/>
    </source>
</evidence>
<dbReference type="AlphaFoldDB" id="A0A3S4BF31"/>
<dbReference type="Proteomes" id="UP000269998">
    <property type="component" value="Chromosome"/>
</dbReference>
<protein>
    <submittedName>
        <fullName evidence="7">GtrA-like protein</fullName>
    </submittedName>
</protein>
<evidence type="ECO:0000256" key="2">
    <source>
        <dbReference type="ARBA" id="ARBA00022692"/>
    </source>
</evidence>
<feature type="transmembrane region" description="Helical" evidence="5">
    <location>
        <begin position="47"/>
        <end position="64"/>
    </location>
</feature>
<accession>A0A3S4BF31</accession>
<keyword evidence="2 5" id="KW-0812">Transmembrane</keyword>
<evidence type="ECO:0000313" key="8">
    <source>
        <dbReference type="Proteomes" id="UP000269998"/>
    </source>
</evidence>
<proteinExistence type="predicted"/>
<feature type="transmembrane region" description="Helical" evidence="5">
    <location>
        <begin position="20"/>
        <end position="41"/>
    </location>
</feature>
<evidence type="ECO:0000256" key="3">
    <source>
        <dbReference type="ARBA" id="ARBA00022989"/>
    </source>
</evidence>
<dbReference type="InterPro" id="IPR007267">
    <property type="entry name" value="GtrA_DPMS_TM"/>
</dbReference>
<evidence type="ECO:0000256" key="4">
    <source>
        <dbReference type="ARBA" id="ARBA00023136"/>
    </source>
</evidence>
<dbReference type="KEGG" id="mbai:MB901379_02146"/>
<dbReference type="EMBL" id="LR130759">
    <property type="protein sequence ID" value="VDM88584.1"/>
    <property type="molecule type" value="Genomic_DNA"/>
</dbReference>
<evidence type="ECO:0000256" key="1">
    <source>
        <dbReference type="ARBA" id="ARBA00004141"/>
    </source>
</evidence>
<comment type="subcellular location">
    <subcellularLocation>
        <location evidence="1">Membrane</location>
        <topology evidence="1">Multi-pass membrane protein</topology>
    </subcellularLocation>
</comment>
<name>A0A3S4BF31_9MYCO</name>
<dbReference type="OrthoDB" id="4731091at2"/>
<evidence type="ECO:0000313" key="7">
    <source>
        <dbReference type="EMBL" id="VDM88584.1"/>
    </source>
</evidence>
<gene>
    <name evidence="7" type="ORF">MB901379_02146</name>
</gene>